<dbReference type="SUPFAM" id="SSF48452">
    <property type="entry name" value="TPR-like"/>
    <property type="match status" value="3"/>
</dbReference>
<dbReference type="EMBL" id="BSFK01000009">
    <property type="protein sequence ID" value="GLK76613.1"/>
    <property type="molecule type" value="Genomic_DNA"/>
</dbReference>
<dbReference type="InterPro" id="IPR011990">
    <property type="entry name" value="TPR-like_helical_dom_sf"/>
</dbReference>
<dbReference type="PANTHER" id="PTHR12558:SF13">
    <property type="entry name" value="CELL DIVISION CYCLE PROTEIN 27 HOMOLOG"/>
    <property type="match status" value="1"/>
</dbReference>
<dbReference type="SMART" id="SM00257">
    <property type="entry name" value="LysM"/>
    <property type="match status" value="1"/>
</dbReference>
<dbReference type="Pfam" id="PF13432">
    <property type="entry name" value="TPR_16"/>
    <property type="match status" value="2"/>
</dbReference>
<keyword evidence="3" id="KW-0732">Signal</keyword>
<feature type="signal peptide" evidence="3">
    <location>
        <begin position="1"/>
        <end position="25"/>
    </location>
</feature>
<dbReference type="AlphaFoldDB" id="A0A9W6JJD3"/>
<dbReference type="CDD" id="cd00118">
    <property type="entry name" value="LysM"/>
    <property type="match status" value="1"/>
</dbReference>
<sequence>MKALDRRCAAVLVAAAALWAPQASARPDMELDAVAARTSLAGNYLAGRVAGAQRDAEAAATFFRAALRADPRNPELLERAFLLSVAEGDQREAMRLAERVVAADSSNRMAQLALATKALKAGSYARARGHLARSARGPLADLTISLLTAWSWLGADQPARALETIDRLQGADFFGTFRDYHGALIADLAGRRAEASKRYQAAIASDGAALRVSQAAASYFTRIGDRDNALKALADLEKSAPRHPLARAAREAIEGGREPERPIASVAYGVAETLYGIGGALGRQGGEDLSIVYLQLALFVAPDHPMALVTLADLYDQLNQHAQAVTVYERVPAASPLKRNAEIQRAIDLDRLDRTDEAKAELTKLIEASPDDQEAIVALGNIERGREQFVEAAETYTRAIALIGKRQPEPAPAPAAVVPAAAAPKSAPYVVQKGDTFWTLARDRLGDGDRWAELAALNRTPEAEQANGRKLARNNALSLGQTIQLPVAAPAPAEPKAAEPAPAEPKPAEAAAEPAKPTRADWSLFYVRGIAYERSKQWPKSEADLKQALALYPDQPLVLNYLGYSWIDQGINLDEGMTMIRRAVELRPDDGYIVDSLGWAHFKLGKYDDAVRELERAVELRPQDPVMNDHLGDAYWKVGRRLEAGFQWSHARDLKPEPDDLKKIEAKLKNGLPDAPATNAADGEAEKKPNGG</sequence>
<keyword evidence="1" id="KW-0802">TPR repeat</keyword>
<dbReference type="RefSeq" id="WP_271204482.1">
    <property type="nucleotide sequence ID" value="NZ_BSFK01000009.1"/>
</dbReference>
<dbReference type="Pfam" id="PF13181">
    <property type="entry name" value="TPR_8"/>
    <property type="match status" value="1"/>
</dbReference>
<evidence type="ECO:0000256" key="1">
    <source>
        <dbReference type="PROSITE-ProRule" id="PRU00339"/>
    </source>
</evidence>
<keyword evidence="6" id="KW-1185">Reference proteome</keyword>
<feature type="chain" id="PRO_5040892395" description="LysM domain-containing protein" evidence="3">
    <location>
        <begin position="26"/>
        <end position="692"/>
    </location>
</feature>
<accession>A0A9W6JJD3</accession>
<evidence type="ECO:0000313" key="5">
    <source>
        <dbReference type="EMBL" id="GLK76613.1"/>
    </source>
</evidence>
<dbReference type="Gene3D" id="1.25.40.10">
    <property type="entry name" value="Tetratricopeptide repeat domain"/>
    <property type="match status" value="4"/>
</dbReference>
<reference evidence="5" key="1">
    <citation type="journal article" date="2014" name="Int. J. Syst. Evol. Microbiol.">
        <title>Complete genome sequence of Corynebacterium casei LMG S-19264T (=DSM 44701T), isolated from a smear-ripened cheese.</title>
        <authorList>
            <consortium name="US DOE Joint Genome Institute (JGI-PGF)"/>
            <person name="Walter F."/>
            <person name="Albersmeier A."/>
            <person name="Kalinowski J."/>
            <person name="Ruckert C."/>
        </authorList>
    </citation>
    <scope>NUCLEOTIDE SEQUENCE</scope>
    <source>
        <strain evidence="5">VKM B-2555</strain>
    </source>
</reference>
<dbReference type="InterPro" id="IPR019734">
    <property type="entry name" value="TPR_rpt"/>
</dbReference>
<dbReference type="PANTHER" id="PTHR12558">
    <property type="entry name" value="CELL DIVISION CYCLE 16,23,27"/>
    <property type="match status" value="1"/>
</dbReference>
<dbReference type="Pfam" id="PF01476">
    <property type="entry name" value="LysM"/>
    <property type="match status" value="1"/>
</dbReference>
<feature type="compositionally biased region" description="Low complexity" evidence="2">
    <location>
        <begin position="491"/>
        <end position="501"/>
    </location>
</feature>
<dbReference type="PROSITE" id="PS51782">
    <property type="entry name" value="LYSM"/>
    <property type="match status" value="1"/>
</dbReference>
<comment type="caution">
    <text evidence="5">The sequence shown here is derived from an EMBL/GenBank/DDBJ whole genome shotgun (WGS) entry which is preliminary data.</text>
</comment>
<dbReference type="Pfam" id="PF13414">
    <property type="entry name" value="TPR_11"/>
    <property type="match status" value="1"/>
</dbReference>
<dbReference type="PROSITE" id="PS50005">
    <property type="entry name" value="TPR"/>
    <property type="match status" value="1"/>
</dbReference>
<dbReference type="SMART" id="SM00028">
    <property type="entry name" value="TPR"/>
    <property type="match status" value="8"/>
</dbReference>
<feature type="region of interest" description="Disordered" evidence="2">
    <location>
        <begin position="664"/>
        <end position="692"/>
    </location>
</feature>
<evidence type="ECO:0000256" key="2">
    <source>
        <dbReference type="SAM" id="MobiDB-lite"/>
    </source>
</evidence>
<feature type="region of interest" description="Disordered" evidence="2">
    <location>
        <begin position="491"/>
        <end position="516"/>
    </location>
</feature>
<gene>
    <name evidence="5" type="ORF">GCM10008171_18670</name>
</gene>
<protein>
    <recommendedName>
        <fullName evidence="4">LysM domain-containing protein</fullName>
    </recommendedName>
</protein>
<dbReference type="Proteomes" id="UP001143364">
    <property type="component" value="Unassembled WGS sequence"/>
</dbReference>
<proteinExistence type="predicted"/>
<name>A0A9W6JJD3_9HYPH</name>
<evidence type="ECO:0000313" key="6">
    <source>
        <dbReference type="Proteomes" id="UP001143364"/>
    </source>
</evidence>
<evidence type="ECO:0000259" key="4">
    <source>
        <dbReference type="PROSITE" id="PS51782"/>
    </source>
</evidence>
<dbReference type="InterPro" id="IPR018392">
    <property type="entry name" value="LysM"/>
</dbReference>
<reference evidence="5" key="2">
    <citation type="submission" date="2023-01" db="EMBL/GenBank/DDBJ databases">
        <authorList>
            <person name="Sun Q."/>
            <person name="Evtushenko L."/>
        </authorList>
    </citation>
    <scope>NUCLEOTIDE SEQUENCE</scope>
    <source>
        <strain evidence="5">VKM B-2555</strain>
    </source>
</reference>
<feature type="domain" description="LysM" evidence="4">
    <location>
        <begin position="427"/>
        <end position="485"/>
    </location>
</feature>
<dbReference type="InterPro" id="IPR036779">
    <property type="entry name" value="LysM_dom_sf"/>
</dbReference>
<organism evidence="5 6">
    <name type="scientific">Methylopila jiangsuensis</name>
    <dbReference type="NCBI Taxonomy" id="586230"/>
    <lineage>
        <taxon>Bacteria</taxon>
        <taxon>Pseudomonadati</taxon>
        <taxon>Pseudomonadota</taxon>
        <taxon>Alphaproteobacteria</taxon>
        <taxon>Hyphomicrobiales</taxon>
        <taxon>Methylopilaceae</taxon>
        <taxon>Methylopila</taxon>
    </lineage>
</organism>
<evidence type="ECO:0000256" key="3">
    <source>
        <dbReference type="SAM" id="SignalP"/>
    </source>
</evidence>
<dbReference type="Gene3D" id="3.10.350.10">
    <property type="entry name" value="LysM domain"/>
    <property type="match status" value="1"/>
</dbReference>
<feature type="repeat" description="TPR" evidence="1">
    <location>
        <begin position="591"/>
        <end position="624"/>
    </location>
</feature>